<comment type="caution">
    <text evidence="1">The sequence shown here is derived from an EMBL/GenBank/DDBJ whole genome shotgun (WGS) entry which is preliminary data.</text>
</comment>
<keyword evidence="2" id="KW-1185">Reference proteome</keyword>
<name>A0AAX0QA66_9EURY</name>
<gene>
    <name evidence="1" type="ORF">ASJ83_04910</name>
</gene>
<dbReference type="EMBL" id="LMVO01000006">
    <property type="protein sequence ID" value="PAV09819.1"/>
    <property type="molecule type" value="Genomic_DNA"/>
</dbReference>
<evidence type="ECO:0000313" key="1">
    <source>
        <dbReference type="EMBL" id="PAV09819.1"/>
    </source>
</evidence>
<dbReference type="AlphaFoldDB" id="A0AAX0QA66"/>
<evidence type="ECO:0000313" key="2">
    <source>
        <dbReference type="Proteomes" id="UP000243820"/>
    </source>
</evidence>
<protein>
    <submittedName>
        <fullName evidence="1">Uncharacterized protein</fullName>
    </submittedName>
</protein>
<accession>A0AAX0QA66</accession>
<proteinExistence type="predicted"/>
<organism evidence="1 2">
    <name type="scientific">Methanocorpusculum parvum</name>
    <dbReference type="NCBI Taxonomy" id="2193"/>
    <lineage>
        <taxon>Archaea</taxon>
        <taxon>Methanobacteriati</taxon>
        <taxon>Methanobacteriota</taxon>
        <taxon>Stenosarchaea group</taxon>
        <taxon>Methanomicrobia</taxon>
        <taxon>Methanomicrobiales</taxon>
        <taxon>Methanocorpusculaceae</taxon>
        <taxon>Methanocorpusculum</taxon>
    </lineage>
</organism>
<sequence length="81" mass="9702">MTRDEETRAHKLFICTLCVRLWIIIFKKSKPNMRFIAKSIRNIQINFDFMDAESLNFELRGIMSQKSKFPFKLSFFENGSF</sequence>
<dbReference type="Proteomes" id="UP000243820">
    <property type="component" value="Unassembled WGS sequence"/>
</dbReference>
<reference evidence="1 2" key="1">
    <citation type="journal article" date="2017" name="BMC Genomics">
        <title>Genomic analysis of methanogenic archaea reveals a shift towards energy conservation.</title>
        <authorList>
            <person name="Gilmore S.P."/>
            <person name="Henske J.K."/>
            <person name="Sexton J.A."/>
            <person name="Solomon K.V."/>
            <person name="Seppala S."/>
            <person name="Yoo J.I."/>
            <person name="Huyett L.M."/>
            <person name="Pressman A."/>
            <person name="Cogan J.Z."/>
            <person name="Kivenson V."/>
            <person name="Peng X."/>
            <person name="Tan Y."/>
            <person name="Valentine D.L."/>
            <person name="O'Malley M.A."/>
        </authorList>
    </citation>
    <scope>NUCLEOTIDE SEQUENCE [LARGE SCALE GENOMIC DNA]</scope>
    <source>
        <strain evidence="1 2">XII</strain>
    </source>
</reference>